<dbReference type="InterPro" id="IPR000719">
    <property type="entry name" value="Prot_kinase_dom"/>
</dbReference>
<keyword evidence="6" id="KW-1133">Transmembrane helix</keyword>
<evidence type="ECO:0000256" key="5">
    <source>
        <dbReference type="SAM" id="MobiDB-lite"/>
    </source>
</evidence>
<feature type="compositionally biased region" description="Basic and acidic residues" evidence="5">
    <location>
        <begin position="3165"/>
        <end position="3180"/>
    </location>
</feature>
<evidence type="ECO:0000259" key="7">
    <source>
        <dbReference type="PROSITE" id="PS50011"/>
    </source>
</evidence>
<evidence type="ECO:0000256" key="3">
    <source>
        <dbReference type="ARBA" id="ARBA00022777"/>
    </source>
</evidence>
<accession>A0ABQ9WSV6</accession>
<sequence>MTSSQFSSTSKPKLQSLRIIDSQLNCVENGLAGTIIPEICQHKEFSCTNCSMMECVNTEESGSTKQIEEDTTFTSITQQIKVDPSFSHYSFTSCTFTATNTSKSFALIYLNPLEGNVKFSSCTFKVEIGLNHNTLIDCRAKRDLNVDCVIDSCTFTFWRESTASTASNQLFLSSFLHIFLVSSTFSPPPPDPDSESDTPRISPARSFQVSNCITFIFVSNCVFKKQTSTGHGGALYVSLARLFLSDSLFESCSADTKGGALYVSAVKQHPFIRNVFRMNRAKSGGAIHFAGGGTAVLVDCHFEENEAAETYVYDPDTLAHFRGNDIHNYSPSLTMYSTETVFGCTSTSMSPKLGYFYDTSLNGNLTTEDALFPSPSTIIPPSNVFFVEDGESGDCSDGSPCGSFSTALSKAGSGTNLINMDSGLFEAPETSISFHVEVFGVGFLTNTSFSTTLVSSGLTVSGSGNLTLFSLSLKPKDSTSQLIRMESSKATRLSTVRIECITSHEVSLFSFSSGSSTFVTCWFNSIEMKSDAVISISGTASVSFLSCWLMLITRSGGEGGSCIDSRSSQVLRFETCDFAHCSSSGRAGCLDLVATETSSAIFTSVIFTSNTANDTFSNRGNDISHSGFKSTNINTVSSCRSTSTRPHILVDSSSSQDVLCPTQHFSTKGIDHPLAIRFESGIPLSWFRGLREEIDSWMESTTQVQIRSDSKAVLDPIQIIRKNVYVYSTPLSFSTYTQTLVRVGDGGAARFRYTPMTMENSFTSVPFVVEEGATSLNLEKVVLTISADQQCPFVQCTGGKLSISGITVKPATLIKLGESSLFHCQSCTATLTQSIFSNLETRGDGAVLRAVNTTVTCSDSAFEHCTARNGGALFVELDGSKYVRVTHAKTSAFSTTFQNCSAVGGGDRLSPQGKGGALFVTGRSTSSTPIRFNSTDTNHARFEQNTALLGQDLFVGSTLFSSVETSKLSEFGGGSLSADDHVVIEGRPEADKSVIGLLIPTPSISVNGSVKEVMTGMSGNDSVDCKWTSSFCATLEYGIQFLKTTYPNGDLFPQSIKFVWNMSYFEKDVVVSEQDVAVSGTAGKKVAAGETLRTIVEVNKTITSPFLFTIKKSALFSISDLDILTSVEVGLFVVEESGGRLGLSKVGIVCSLGGPHSQPLIKSEGRPVVIELSTFNTSSSSLASFSHPIIQLISTSTPSSASITLSSVSFSSLQTTSSALVEIDTDGVISVLSTSFSSCSCSSDRKGEYVFVRTSNPELSITRTLWKGSFSLSTPPNAFYVEDRDRPSSDEWFSLPLLLFLIAPAGTVFVDSSAHSSTHTNCGSSSLACSSLDSAFVSATTHTLSEVSIKIASSVSTRHAITSNLAIHPATSSPIIVNLKTDTQFVVDVSSSTFSLTSIHFSIDSTCSASPLFLVLSGELLLSSCRIGGDSVTALPSTLTTLIGVGGEGKLSIASSIVTQLHFTHPSEGSTVRLSLGSTFTTSTAAIFDRITSNGAGSLIFAEATDLAALSVSPPFALLKQTMPLQPDTVFSLDERMKIVGKTGDGDVESLLFFWYPHTEAEATLSVNENGEDHLNCGLPQLPCQTLETGFSRLKKAGTEMIVSSADFIKSPLSTFHPTQTVKSKNEKETMSIEQTGSLAVLEGHSLVLSNLGFVLAAGQRTVSALKATKGFLSISSCSFGSSLSETAVDSSLIEVSGSLAITSTIFTKIASSSTDSLVRIDVSGSHSISIVSTSLISCAASAGPLVSLTLSNSTEQTDWNFDLSGLSFSAASSNVVPSGVLLFVSGPSFATQIVPSRFPAVDLSTDPEAFWGNDTSTDVSSSLLVYLIAAGREIDVDGKKGTDIAHCGHFGVSCLTIGKGIWRANGEDGWKEIRIVDSTDLNELISPNEHALSLAGHSTTQSVRIVEDGGFDVVAASLSLSSLSFTTSVSSFSRSLICVSISGSLSIHSCSFASFSCSFSASILTASIATQKSVTITDTSFSNCNTTGSTRCGVVDVTMAAGSEFVFTHSGTPFTSCSSLSADANHIFIAHPTLTKEVIESCLCFTWDQTSRTSKELMGKEGDHRIPIPLALFFASLPKQVFVDAEWCDVSVCGFVEYPCASLSALHSRIVSVPDTTITLESSLTHSDELTFSERMSMVGGNNEMRISELSLSPTECGLFTTTADVSFTALFVTVPSNFKHISLMDCQSSCLTMRNCSLSQESSTRIPTVLIELHSDACLSVSESFFTSITSSHQKASVISAVLSEKGSLHVDNNTFSCCMCSGEAHSIFLSLSNSSEVHVNSFDYSLTSLVFSSPSSNSESTPSIDVLVVGHHLDRTVTLDRWEKSFSREKGESIWGDDKTTGMNTSLLPYLVSISGAVEVDWKGFSFEKCGHFFLFCSSFELGVARMEEADVDRIKIIEKIEVSSTIQMNGEKCVVGASVESILCFSKDGQFENSAKESVDSSLSFSSLLITIERLERTTPLFVSTSGSLSFTSCSFIGTQSPTISFPLILIRNGELELSEIEAEDITLESDALIVSEGSVSISKSNFTSINRVTGLGCVLESESENEVRVVNSSFIQCNSATTTTWIVLHGANEKTLKVENWEGTLDRFSPRPSVLLDDSSDSDSTSSLSSDESGAHSLLYEFYPRVSGEIVVSLDEVNEDHRLCGSWELPCLTVDDSVGKTGVRKVEIFGSSWIKSLMKMDGDLLWICGHKKKGILKMIGSSRIVNNLFDDPDTLLLSFVTVDLSDSTLSSSDSLILNENGEVSIDSSTIWSKNEISFSLIRLTGGEASVTNLTLSDLTFSSLLFDLSSSDLCSFSEVFVSDTRMPSFLTVSDTKRLVLKSFSFDGSSSGASSSEITKKNGEVSEEEKDVCEWTEALIRVVNTTSIFENVKVSHVGSGGIWMDGGSMKVEASTFHDNFVSNSSFPSVRRNIHCSNGELNVESLSGGDGTKDFPSAWISVGEECVFSSSVVDTRSPLFIASLNGSKSKVSSNSKGKTFTAELVGSLLIPCGLWVEVFEWNEKTKRETGKVEVDLSKASIEKWNETSLTLTLSEDTLRKSLDAEQEWRLRVMFGSGVGGEDWVRVKMSVVAERKAQAVESLKWVIPVAAGVIVGIVVVLIVIVCCRRKMKTKSTEKEELMAHQELDCVDEKMFVDESVNIMGDRTGNHLQPSTLIGSNEDGNEVRKEKTEVRENEKKEEDPLKSIEFLCEALKCGDKFEVCIVDKRQTLHDRIHKPMPGARPLGRFNVESQIVEGLKRLDRDARHRWILGRLNPQWILIDKNDQVFLKVESEDPVPPDKAIPLQTDTIENATAHEQAQLLGQTMRRQVVNENLQRWIAPELGEEDGRGTKGVKGANLTAASVFSLGLVLYEIETGNVPFGEIDGVNAHRQLGTGSRPKMENIPEEMKELISSCLNVNALERPSLDAISERLIWIGKNTSQLTSEEAHSLEEELKQTRQKQTAICS</sequence>
<feature type="domain" description="Protein kinase" evidence="7">
    <location>
        <begin position="3050"/>
        <end position="3417"/>
    </location>
</feature>
<gene>
    <name evidence="8" type="ORF">BLNAU_22508</name>
</gene>
<dbReference type="Proteomes" id="UP001281761">
    <property type="component" value="Unassembled WGS sequence"/>
</dbReference>
<dbReference type="Gene3D" id="1.10.510.10">
    <property type="entry name" value="Transferase(Phosphotransferase) domain 1"/>
    <property type="match status" value="1"/>
</dbReference>
<evidence type="ECO:0000256" key="1">
    <source>
        <dbReference type="ARBA" id="ARBA00022679"/>
    </source>
</evidence>
<dbReference type="InterPro" id="IPR011009">
    <property type="entry name" value="Kinase-like_dom_sf"/>
</dbReference>
<keyword evidence="6" id="KW-0812">Transmembrane</keyword>
<feature type="compositionally biased region" description="Low complexity" evidence="5">
    <location>
        <begin position="2830"/>
        <end position="2839"/>
    </location>
</feature>
<dbReference type="EMBL" id="JARBJD010000399">
    <property type="protein sequence ID" value="KAK2942571.1"/>
    <property type="molecule type" value="Genomic_DNA"/>
</dbReference>
<keyword evidence="6" id="KW-0472">Membrane</keyword>
<evidence type="ECO:0000256" key="4">
    <source>
        <dbReference type="ARBA" id="ARBA00022840"/>
    </source>
</evidence>
<name>A0ABQ9WSV6_9EUKA</name>
<evidence type="ECO:0000256" key="2">
    <source>
        <dbReference type="ARBA" id="ARBA00022741"/>
    </source>
</evidence>
<dbReference type="SUPFAM" id="SSF56112">
    <property type="entry name" value="Protein kinase-like (PK-like)"/>
    <property type="match status" value="1"/>
</dbReference>
<keyword evidence="3" id="KW-0418">Kinase</keyword>
<feature type="region of interest" description="Disordered" evidence="5">
    <location>
        <begin position="3152"/>
        <end position="3180"/>
    </location>
</feature>
<evidence type="ECO:0000313" key="9">
    <source>
        <dbReference type="Proteomes" id="UP001281761"/>
    </source>
</evidence>
<reference evidence="8 9" key="1">
    <citation type="journal article" date="2022" name="bioRxiv">
        <title>Genomics of Preaxostyla Flagellates Illuminates Evolutionary Transitions and the Path Towards Mitochondrial Loss.</title>
        <authorList>
            <person name="Novak L.V.F."/>
            <person name="Treitli S.C."/>
            <person name="Pyrih J."/>
            <person name="Halakuc P."/>
            <person name="Pipaliya S.V."/>
            <person name="Vacek V."/>
            <person name="Brzon O."/>
            <person name="Soukal P."/>
            <person name="Eme L."/>
            <person name="Dacks J.B."/>
            <person name="Karnkowska A."/>
            <person name="Elias M."/>
            <person name="Hampl V."/>
        </authorList>
    </citation>
    <scope>NUCLEOTIDE SEQUENCE [LARGE SCALE GENOMIC DNA]</scope>
    <source>
        <strain evidence="8">NAU3</strain>
        <tissue evidence="8">Gut</tissue>
    </source>
</reference>
<comment type="caution">
    <text evidence="8">The sequence shown here is derived from an EMBL/GenBank/DDBJ whole genome shotgun (WGS) entry which is preliminary data.</text>
</comment>
<dbReference type="InterPro" id="IPR011050">
    <property type="entry name" value="Pectin_lyase_fold/virulence"/>
</dbReference>
<protein>
    <recommendedName>
        <fullName evidence="7">Protein kinase domain-containing protein</fullName>
    </recommendedName>
</protein>
<keyword evidence="1" id="KW-0808">Transferase</keyword>
<feature type="transmembrane region" description="Helical" evidence="6">
    <location>
        <begin position="3086"/>
        <end position="3108"/>
    </location>
</feature>
<dbReference type="PANTHER" id="PTHR44329">
    <property type="entry name" value="SERINE/THREONINE-PROTEIN KINASE TNNI3K-RELATED"/>
    <property type="match status" value="1"/>
</dbReference>
<dbReference type="PROSITE" id="PS50011">
    <property type="entry name" value="PROTEIN_KINASE_DOM"/>
    <property type="match status" value="1"/>
</dbReference>
<dbReference type="InterPro" id="IPR001245">
    <property type="entry name" value="Ser-Thr/Tyr_kinase_cat_dom"/>
</dbReference>
<dbReference type="PANTHER" id="PTHR44329:SF288">
    <property type="entry name" value="MITOGEN-ACTIVATED PROTEIN KINASE KINASE KINASE 20"/>
    <property type="match status" value="1"/>
</dbReference>
<keyword evidence="2" id="KW-0547">Nucleotide-binding</keyword>
<dbReference type="Pfam" id="PF07714">
    <property type="entry name" value="PK_Tyr_Ser-Thr"/>
    <property type="match status" value="1"/>
</dbReference>
<organism evidence="8 9">
    <name type="scientific">Blattamonas nauphoetae</name>
    <dbReference type="NCBI Taxonomy" id="2049346"/>
    <lineage>
        <taxon>Eukaryota</taxon>
        <taxon>Metamonada</taxon>
        <taxon>Preaxostyla</taxon>
        <taxon>Oxymonadida</taxon>
        <taxon>Blattamonas</taxon>
    </lineage>
</organism>
<keyword evidence="4" id="KW-0067">ATP-binding</keyword>
<evidence type="ECO:0000313" key="8">
    <source>
        <dbReference type="EMBL" id="KAK2942571.1"/>
    </source>
</evidence>
<feature type="region of interest" description="Disordered" evidence="5">
    <location>
        <begin position="2830"/>
        <end position="2849"/>
    </location>
</feature>
<evidence type="ECO:0000256" key="6">
    <source>
        <dbReference type="SAM" id="Phobius"/>
    </source>
</evidence>
<proteinExistence type="predicted"/>
<dbReference type="InterPro" id="IPR051681">
    <property type="entry name" value="Ser/Thr_Kinases-Pseudokinases"/>
</dbReference>
<dbReference type="SUPFAM" id="SSF51126">
    <property type="entry name" value="Pectin lyase-like"/>
    <property type="match status" value="1"/>
</dbReference>
<keyword evidence="9" id="KW-1185">Reference proteome</keyword>